<dbReference type="EMBL" id="MN623374">
    <property type="protein sequence ID" value="QHG11273.1"/>
    <property type="molecule type" value="Genomic_DNA"/>
</dbReference>
<accession>B7SV56</accession>
<reference evidence="3" key="3">
    <citation type="submission" date="2020-03" db="EMBL/GenBank/DDBJ databases">
        <title>Whole genome sequence of Oryctes rhinoceros Nudivirus isolated in Riau Province, Indonesia.</title>
        <authorList>
            <person name="Kurnia Y.W."/>
            <person name="Tanjung Z.A."/>
            <person name="Utomo C."/>
            <person name="Naim M."/>
            <person name="Situmorang E.C."/>
            <person name="Liwang T."/>
        </authorList>
    </citation>
    <scope>NUCLEOTIDE SEQUENCE</scope>
    <source>
        <strain evidence="3">LiboV</strain>
    </source>
</reference>
<evidence type="ECO:0000313" key="3">
    <source>
        <dbReference type="EMBL" id="QKE59508.1"/>
    </source>
</evidence>
<proteinExistence type="predicted"/>
<dbReference type="OrthoDB" id="39257at10239"/>
<keyword evidence="5" id="KW-1185">Reference proteome</keyword>
<evidence type="ECO:0000313" key="4">
    <source>
        <dbReference type="EMBL" id="UBO76455.1"/>
    </source>
</evidence>
<evidence type="ECO:0000313" key="5">
    <source>
        <dbReference type="Proteomes" id="UP000011785"/>
    </source>
</evidence>
<dbReference type="KEGG" id="vg:7047215"/>
<organism evidence="2">
    <name type="scientific">Oryctes rhinoceros nudivirus</name>
    <dbReference type="NCBI Taxonomy" id="92521"/>
    <lineage>
        <taxon>Viruses</taxon>
        <taxon>Viruses incertae sedis</taxon>
        <taxon>Naldaviricetes</taxon>
        <taxon>Lefavirales</taxon>
        <taxon>Nudiviridae</taxon>
        <taxon>Alphanudivirus</taxon>
        <taxon>Alphanudivirus oryrhinocerotis</taxon>
    </lineage>
</organism>
<dbReference type="Proteomes" id="UP000011785">
    <property type="component" value="Segment"/>
</dbReference>
<gene>
    <name evidence="2" type="ORF">SI_OrNV_gp035</name>
</gene>
<reference evidence="1 5" key="1">
    <citation type="journal article" date="2008" name="J. Virol. Methods">
        <title>Sequencing of the large dsDNA genome of Oryctes rhinoceros nudivirus using multiple displacement amplification of nanogram amounts of virus DNA.</title>
        <authorList>
            <person name="Wang Y."/>
            <person name="Kleespies R.G."/>
            <person name="Ramle M.B."/>
            <person name="Jehle J.A."/>
        </authorList>
    </citation>
    <scope>NUCLEOTIDE SEQUENCE [LARGE SCALE GENOMIC DNA]</scope>
    <source>
        <strain evidence="5">Isolate Oryctes rhinoceros/Malaysia/Ma07/2007</strain>
        <strain evidence="1">Ma07</strain>
    </source>
</reference>
<dbReference type="EMBL" id="MZ727584">
    <property type="protein sequence ID" value="UBO76455.1"/>
    <property type="molecule type" value="Genomic_DNA"/>
</dbReference>
<dbReference type="EMBL" id="MT150137">
    <property type="protein sequence ID" value="QKE59508.1"/>
    <property type="molecule type" value="Genomic_DNA"/>
</dbReference>
<accession>A0A6B9QV23</accession>
<reference evidence="4" key="4">
    <citation type="submission" date="2021-08" db="EMBL/GenBank/DDBJ databases">
        <title>Whole genome sequence of Oryctes rhinoceros Nudivirus detected in Riau Province, Indonesia.</title>
        <authorList>
            <person name="Kurnia Y.W."/>
            <person name="Tanjung Z.A."/>
            <person name="Utomo C."/>
            <person name="Naim M."/>
            <person name="Situmorang E.C."/>
            <person name="Liwang T."/>
        </authorList>
    </citation>
    <scope>NUCLEOTIDE SEQUENCE</scope>
    <source>
        <strain evidence="4">LiboV</strain>
    </source>
</reference>
<sequence length="97" mass="11504">MAEISIQELLDITLTHPYTHQLLAKHSYKLDEYRAILLQHDIGSDIMISTYEDYVHEIPNLFPKLKRYLSTFEYNTLMIFKPQIDTLVLKIFEELTS</sequence>
<evidence type="ECO:0000313" key="2">
    <source>
        <dbReference type="EMBL" id="QHG11273.1"/>
    </source>
</evidence>
<dbReference type="RefSeq" id="YP_002321346.1">
    <property type="nucleotide sequence ID" value="NC_011588.1"/>
</dbReference>
<protein>
    <submittedName>
        <fullName evidence="2">Uncharacterized protein</fullName>
    </submittedName>
</protein>
<dbReference type="EMBL" id="EU747721">
    <property type="protein sequence ID" value="ACH96165.1"/>
    <property type="molecule type" value="Genomic_DNA"/>
</dbReference>
<evidence type="ECO:0000313" key="1">
    <source>
        <dbReference type="EMBL" id="ACH96165.1"/>
    </source>
</evidence>
<reference evidence="2" key="2">
    <citation type="journal article" date="2020" name="J. ISSAAS">
        <title>Complete genome sequence of Oryctes rhinoceros Nudivirus isolated from Coconut Rhinoceros Beetle in the Solomon Islands.</title>
        <authorList>
            <person name="Etebari K."/>
            <person name="Filipovic I."/>
            <person name="Rasic G."/>
            <person name="Devine G.J."/>
            <person name="Tsatsia H."/>
            <person name="Furlong M.J."/>
        </authorList>
    </citation>
    <scope>NUCLEOTIDE SEQUENCE</scope>
    <source>
        <strain evidence="2">Solomon Islands</strain>
    </source>
</reference>
<name>A0A6B9QV23_9VIRU</name>